<sequence>MGAGVEYHRRELAFALDATHPSHSLPQLPRAAKSILDIGCGMGQTLMALRLNPGIEAWGVDPDMEAIMAGREIVGSNIHLVLGAGEHLPFPDASFDLVFSRVAMPYMDIPIALAEISRVLRPSGKFWAALHPPGMLAKRIGEDFLRGQARDLAFCCFVALNSGSLRLFGRQFRIRGHCETVQTRAGFQKLLSASGLEPLPAGTRSNQLIVEAQKRQ</sequence>
<feature type="domain" description="Methyltransferase type 11" evidence="1">
    <location>
        <begin position="36"/>
        <end position="127"/>
    </location>
</feature>
<dbReference type="SUPFAM" id="SSF53335">
    <property type="entry name" value="S-adenosyl-L-methionine-dependent methyltransferases"/>
    <property type="match status" value="1"/>
</dbReference>
<evidence type="ECO:0000259" key="1">
    <source>
        <dbReference type="Pfam" id="PF08241"/>
    </source>
</evidence>
<dbReference type="EMBL" id="MZXV01000046">
    <property type="protein sequence ID" value="PZV36617.1"/>
    <property type="molecule type" value="Genomic_DNA"/>
</dbReference>
<reference evidence="3" key="1">
    <citation type="submission" date="2017-03" db="EMBL/GenBank/DDBJ databases">
        <authorList>
            <person name="Safronova V.I."/>
            <person name="Sazanova A.L."/>
            <person name="Chirak E.R."/>
        </authorList>
    </citation>
    <scope>NUCLEOTIDE SEQUENCE [LARGE SCALE GENOMIC DNA]</scope>
    <source>
        <strain evidence="3">Ach-343</strain>
    </source>
</reference>
<dbReference type="PANTHER" id="PTHR42912">
    <property type="entry name" value="METHYLTRANSFERASE"/>
    <property type="match status" value="1"/>
</dbReference>
<dbReference type="PANTHER" id="PTHR42912:SF93">
    <property type="entry name" value="N6-ADENOSINE-METHYLTRANSFERASE TMT1A"/>
    <property type="match status" value="1"/>
</dbReference>
<organism evidence="2 3">
    <name type="scientific">Mesorhizobium kowhaii</name>
    <dbReference type="NCBI Taxonomy" id="1300272"/>
    <lineage>
        <taxon>Bacteria</taxon>
        <taxon>Pseudomonadati</taxon>
        <taxon>Pseudomonadota</taxon>
        <taxon>Alphaproteobacteria</taxon>
        <taxon>Hyphomicrobiales</taxon>
        <taxon>Phyllobacteriaceae</taxon>
        <taxon>Mesorhizobium</taxon>
    </lineage>
</organism>
<gene>
    <name evidence="2" type="ORF">B5V02_20930</name>
</gene>
<dbReference type="Gene3D" id="3.40.50.150">
    <property type="entry name" value="Vaccinia Virus protein VP39"/>
    <property type="match status" value="1"/>
</dbReference>
<protein>
    <recommendedName>
        <fullName evidence="1">Methyltransferase type 11 domain-containing protein</fullName>
    </recommendedName>
</protein>
<evidence type="ECO:0000313" key="3">
    <source>
        <dbReference type="Proteomes" id="UP000248616"/>
    </source>
</evidence>
<dbReference type="CDD" id="cd02440">
    <property type="entry name" value="AdoMet_MTases"/>
    <property type="match status" value="1"/>
</dbReference>
<dbReference type="Pfam" id="PF08241">
    <property type="entry name" value="Methyltransf_11"/>
    <property type="match status" value="1"/>
</dbReference>
<name>A0A2W7C115_9HYPH</name>
<dbReference type="GO" id="GO:0008757">
    <property type="term" value="F:S-adenosylmethionine-dependent methyltransferase activity"/>
    <property type="evidence" value="ECO:0007669"/>
    <property type="project" value="InterPro"/>
</dbReference>
<dbReference type="RefSeq" id="WP_111546060.1">
    <property type="nucleotide sequence ID" value="NZ_MZXV01000046.1"/>
</dbReference>
<accession>A0A2W7C115</accession>
<dbReference type="InterPro" id="IPR013216">
    <property type="entry name" value="Methyltransf_11"/>
</dbReference>
<comment type="caution">
    <text evidence="2">The sequence shown here is derived from an EMBL/GenBank/DDBJ whole genome shotgun (WGS) entry which is preliminary data.</text>
</comment>
<dbReference type="OrthoDB" id="7856199at2"/>
<evidence type="ECO:0000313" key="2">
    <source>
        <dbReference type="EMBL" id="PZV36617.1"/>
    </source>
</evidence>
<dbReference type="InterPro" id="IPR050508">
    <property type="entry name" value="Methyltransf_Superfamily"/>
</dbReference>
<dbReference type="AlphaFoldDB" id="A0A2W7C115"/>
<dbReference type="InterPro" id="IPR029063">
    <property type="entry name" value="SAM-dependent_MTases_sf"/>
</dbReference>
<keyword evidence="3" id="KW-1185">Reference proteome</keyword>
<proteinExistence type="predicted"/>
<dbReference type="Proteomes" id="UP000248616">
    <property type="component" value="Unassembled WGS sequence"/>
</dbReference>